<reference evidence="2" key="1">
    <citation type="submission" date="2003-03" db="EMBL/GenBank/DDBJ databases">
        <authorList>
            <person name="Schulte U."/>
            <person name="Aign V."/>
            <person name="Hoheisel J."/>
            <person name="Brandt P."/>
            <person name="Fartmann B."/>
            <person name="Holland R."/>
            <person name="Nyakatura G."/>
            <person name="Mewes H.W."/>
            <person name="Mannhaupt G."/>
        </authorList>
    </citation>
    <scope>NUCLEOTIDE SEQUENCE</scope>
</reference>
<evidence type="ECO:0000256" key="1">
    <source>
        <dbReference type="SAM" id="MobiDB-lite"/>
    </source>
</evidence>
<dbReference type="TCDB" id="8.A.41.1.6">
    <property type="family name" value="the stretch-activated calcium channel auxiliary protein, mid1 (mid1) family"/>
</dbReference>
<accession>Q871R6</accession>
<sequence length="704" mass="77791">MHLGPLHLRFAASFIALSLLVVFNITLFSLDCALAAELEDAPPILLLDDVDSDLDVSQGSVSDLGSPLDQMYEPEFAAFDRSIIGRDQVRDTNALINNEAFQLNVRQGDTERFVFKLSQLSERELEVVQLELRDEEHTWEDIDEDEDEDEAEEDEKDENNDDLSGKGLDRDSVDLNLASAKQKLGKRQQGARRLFLSANTCLQPQAFNATKTTQPPPQLTLYVSTSTDNVEPGPGADSNSQVSMVFNEGAIMYNFTTTTDVYVGVHAPNVAEIFDKPYNIKIAISTDGYYYSYNVDDDADLIWVDSDSQGALLITHNLTDSNDEKEQQRIMNTPPYVMFAQDKSNPSINGVRYSFCGLEQNAQIATTKDGKYSNMVQTGMTKRGQGNFPKQQFFFSGLKPSTSYLGILAKTNVTDTGSPNLVGGGGHVFKATNFQTKSGKLLSRNPGSSQVGTKAQQLIQADHGNCNIVLNLTFCDQVAYSVPSNPNFGNASVLAKFYDDYAAEAWGYFKKALAQVACEAPVTQRYSLTRNCSDCEAAYKDWLCSVTIPRCEDFSNNASYLHPRAMSQPFPDGERLDNATMSLYAENYGDGKVLGKAFLQSRSSRIDEFIKPGPYKEVLPCDYLCYRLVQSCPSSMGFGCPLPGQKGFNSSYYIKNETNGEVVCNYPGSAHIFSGSSKDAVSVGLTIVVLVLWRRWSFCELGQC</sequence>
<dbReference type="AlphaFoldDB" id="Q871R6"/>
<proteinExistence type="predicted"/>
<dbReference type="PANTHER" id="PTHR39142">
    <property type="entry name" value="MID1P"/>
    <property type="match status" value="1"/>
</dbReference>
<dbReference type="GO" id="GO:0098703">
    <property type="term" value="P:calcium ion import across plasma membrane"/>
    <property type="evidence" value="ECO:0007669"/>
    <property type="project" value="InterPro"/>
</dbReference>
<dbReference type="Pfam" id="PF12929">
    <property type="entry name" value="Mid1"/>
    <property type="match status" value="1"/>
</dbReference>
<evidence type="ECO:0000313" key="2">
    <source>
        <dbReference type="EMBL" id="CAD70927.1"/>
    </source>
</evidence>
<reference evidence="2" key="2">
    <citation type="submission" date="2003-03" db="EMBL/GenBank/DDBJ databases">
        <authorList>
            <person name="German Neurospora genome project"/>
        </authorList>
    </citation>
    <scope>NUCLEOTIDE SEQUENCE</scope>
</reference>
<dbReference type="PANTHER" id="PTHR39142:SF1">
    <property type="entry name" value="AEL197CP"/>
    <property type="match status" value="1"/>
</dbReference>
<name>Q871R6_NEUCS</name>
<organism evidence="2">
    <name type="scientific">Neurospora crassa</name>
    <dbReference type="NCBI Taxonomy" id="5141"/>
    <lineage>
        <taxon>Eukaryota</taxon>
        <taxon>Fungi</taxon>
        <taxon>Dikarya</taxon>
        <taxon>Ascomycota</taxon>
        <taxon>Pezizomycotina</taxon>
        <taxon>Sordariomycetes</taxon>
        <taxon>Sordariomycetidae</taxon>
        <taxon>Sordariales</taxon>
        <taxon>Sordariaceae</taxon>
        <taxon>Neurospora</taxon>
    </lineage>
</organism>
<dbReference type="InterPro" id="IPR024338">
    <property type="entry name" value="MID1/Yam8"/>
</dbReference>
<feature type="region of interest" description="Disordered" evidence="1">
    <location>
        <begin position="136"/>
        <end position="170"/>
    </location>
</feature>
<gene>
    <name evidence="2" type="primary">7F4.250</name>
</gene>
<feature type="compositionally biased region" description="Acidic residues" evidence="1">
    <location>
        <begin position="141"/>
        <end position="161"/>
    </location>
</feature>
<dbReference type="EMBL" id="BX294020">
    <property type="protein sequence ID" value="CAD70927.1"/>
    <property type="molecule type" value="Genomic_DNA"/>
</dbReference>
<dbReference type="VEuPathDB" id="FungiDB:NCU06703"/>
<protein>
    <submittedName>
        <fullName evidence="2">Related to MID1 protein</fullName>
    </submittedName>
</protein>
<dbReference type="GO" id="GO:0005262">
    <property type="term" value="F:calcium channel activity"/>
    <property type="evidence" value="ECO:0007669"/>
    <property type="project" value="InterPro"/>
</dbReference>